<evidence type="ECO:0000256" key="1">
    <source>
        <dbReference type="ARBA" id="ARBA00009500"/>
    </source>
</evidence>
<dbReference type="PANTHER" id="PTHR11461:SF315">
    <property type="entry name" value="SERPIN-Z3-LIKE"/>
    <property type="match status" value="1"/>
</dbReference>
<organism evidence="3 4">
    <name type="scientific">Ilex paraguariensis</name>
    <name type="common">yerba mate</name>
    <dbReference type="NCBI Taxonomy" id="185542"/>
    <lineage>
        <taxon>Eukaryota</taxon>
        <taxon>Viridiplantae</taxon>
        <taxon>Streptophyta</taxon>
        <taxon>Embryophyta</taxon>
        <taxon>Tracheophyta</taxon>
        <taxon>Spermatophyta</taxon>
        <taxon>Magnoliopsida</taxon>
        <taxon>eudicotyledons</taxon>
        <taxon>Gunneridae</taxon>
        <taxon>Pentapetalae</taxon>
        <taxon>asterids</taxon>
        <taxon>campanulids</taxon>
        <taxon>Aquifoliales</taxon>
        <taxon>Aquifoliaceae</taxon>
        <taxon>Ilex</taxon>
    </lineage>
</organism>
<evidence type="ECO:0000313" key="4">
    <source>
        <dbReference type="Proteomes" id="UP001642360"/>
    </source>
</evidence>
<feature type="domain" description="Serpin" evidence="2">
    <location>
        <begin position="1"/>
        <end position="54"/>
    </location>
</feature>
<accession>A0ABC8UAA0</accession>
<comment type="similarity">
    <text evidence="1">Belongs to the serpin family.</text>
</comment>
<evidence type="ECO:0000259" key="2">
    <source>
        <dbReference type="Pfam" id="PF00079"/>
    </source>
</evidence>
<dbReference type="InterPro" id="IPR042178">
    <property type="entry name" value="Serpin_sf_1"/>
</dbReference>
<dbReference type="Pfam" id="PF00079">
    <property type="entry name" value="Serpin"/>
    <property type="match status" value="1"/>
</dbReference>
<dbReference type="InterPro" id="IPR023796">
    <property type="entry name" value="Serpin_dom"/>
</dbReference>
<keyword evidence="4" id="KW-1185">Reference proteome</keyword>
<evidence type="ECO:0000313" key="3">
    <source>
        <dbReference type="EMBL" id="CAK9178612.1"/>
    </source>
</evidence>
<dbReference type="InterPro" id="IPR036186">
    <property type="entry name" value="Serpin_sf"/>
</dbReference>
<proteinExistence type="inferred from homology"/>
<dbReference type="EMBL" id="CAUOFW020007279">
    <property type="protein sequence ID" value="CAK9178612.1"/>
    <property type="molecule type" value="Genomic_DNA"/>
</dbReference>
<dbReference type="Gene3D" id="3.30.497.10">
    <property type="entry name" value="Antithrombin, subunit I, domain 2"/>
    <property type="match status" value="1"/>
</dbReference>
<sequence>MKEMGLTLPFSETCTELTEMAHLPIGVPFHISQIIQKTFIEIDEEGTEAAAGTFTTELYSIPVKMILAINSFSEEI</sequence>
<protein>
    <recommendedName>
        <fullName evidence="2">Serpin domain-containing protein</fullName>
    </recommendedName>
</protein>
<dbReference type="PANTHER" id="PTHR11461">
    <property type="entry name" value="SERINE PROTEASE INHIBITOR, SERPIN"/>
    <property type="match status" value="1"/>
</dbReference>
<name>A0ABC8UAA0_9AQUA</name>
<reference evidence="3 4" key="1">
    <citation type="submission" date="2024-02" db="EMBL/GenBank/DDBJ databases">
        <authorList>
            <person name="Vignale AGUSTIN F."/>
            <person name="Sosa J E."/>
            <person name="Modenutti C."/>
        </authorList>
    </citation>
    <scope>NUCLEOTIDE SEQUENCE [LARGE SCALE GENOMIC DNA]</scope>
</reference>
<dbReference type="AlphaFoldDB" id="A0ABC8UAA0"/>
<gene>
    <name evidence="3" type="ORF">ILEXP_LOCUS48515</name>
</gene>
<comment type="caution">
    <text evidence="3">The sequence shown here is derived from an EMBL/GenBank/DDBJ whole genome shotgun (WGS) entry which is preliminary data.</text>
</comment>
<dbReference type="SUPFAM" id="SSF56574">
    <property type="entry name" value="Serpins"/>
    <property type="match status" value="1"/>
</dbReference>
<dbReference type="InterPro" id="IPR000215">
    <property type="entry name" value="Serpin_fam"/>
</dbReference>
<dbReference type="Proteomes" id="UP001642360">
    <property type="component" value="Unassembled WGS sequence"/>
</dbReference>